<comment type="subcellular location">
    <subcellularLocation>
        <location evidence="9">Cytoplasm</location>
    </subcellularLocation>
</comment>
<dbReference type="AlphaFoldDB" id="A0A516WZN0"/>
<sequence>MTATITPTTGSHSAILGLGAYRPERVVTNEEICEKIDSTDEWIRTRSGIRSRRFAAVGESAVTMGIEAGRKAIEAAGLEAGQVDCIIMATSSHYSQTPQSSTLVADALGLTSPGSFDLSAGCAGFCHGLAVASDLIRAGSAKHVLVVGVDHMSPSLDMTDRTSCFIFGDGAGAVVVGPSETPGIGPVVWGSDGSQAQAIRQVPTWQAMVETDTFEHPWMRMEGQAVFRWAAFTIGKVAKEALDASAVGIEDLDAFVPHQANQRINELIVRGLKLPESVPVADDIVETANTSAASIPLAMEKMLREGQAPAGGMALLVGFGAGLSYAGQVVRLPEAPVKS</sequence>
<dbReference type="SUPFAM" id="SSF53901">
    <property type="entry name" value="Thiolase-like"/>
    <property type="match status" value="1"/>
</dbReference>
<keyword evidence="7 9" id="KW-0275">Fatty acid biosynthesis</keyword>
<keyword evidence="2 9" id="KW-0963">Cytoplasm</keyword>
<dbReference type="InterPro" id="IPR004655">
    <property type="entry name" value="FabH"/>
</dbReference>
<dbReference type="InterPro" id="IPR013747">
    <property type="entry name" value="ACP_syn_III_C"/>
</dbReference>
<reference evidence="12 13" key="2">
    <citation type="submission" date="2019-07" db="EMBL/GenBank/DDBJ databases">
        <authorList>
            <person name="Huang Y."/>
        </authorList>
    </citation>
    <scope>NUCLEOTIDE SEQUENCE [LARGE SCALE GENOMIC DNA]</scope>
    <source>
        <strain evidence="12 13">HY188</strain>
    </source>
</reference>
<gene>
    <name evidence="9" type="primary">fabH</name>
    <name evidence="12" type="ORF">FO059_01830</name>
</gene>
<evidence type="ECO:0000313" key="12">
    <source>
        <dbReference type="EMBL" id="QDQ96314.1"/>
    </source>
</evidence>
<feature type="active site" evidence="9">
    <location>
        <position position="258"/>
    </location>
</feature>
<name>A0A516WZN0_9ACTN</name>
<comment type="domain">
    <text evidence="9">The last Arg residue of the ACP-binding site is essential for the weak association between ACP/AcpP and FabH.</text>
</comment>
<feature type="domain" description="Beta-ketoacyl-[acyl-carrier-protein] synthase III C-terminal" evidence="10">
    <location>
        <begin position="242"/>
        <end position="331"/>
    </location>
</feature>
<dbReference type="CDD" id="cd00830">
    <property type="entry name" value="KAS_III"/>
    <property type="match status" value="1"/>
</dbReference>
<dbReference type="Gene3D" id="3.40.47.10">
    <property type="match status" value="2"/>
</dbReference>
<dbReference type="HAMAP" id="MF_01815">
    <property type="entry name" value="FabH"/>
    <property type="match status" value="1"/>
</dbReference>
<dbReference type="KEGG" id="toy:FO059_01830"/>
<evidence type="ECO:0000259" key="10">
    <source>
        <dbReference type="Pfam" id="PF08541"/>
    </source>
</evidence>
<evidence type="ECO:0000313" key="13">
    <source>
        <dbReference type="Proteomes" id="UP000317344"/>
    </source>
</evidence>
<evidence type="ECO:0000256" key="1">
    <source>
        <dbReference type="ARBA" id="ARBA00008642"/>
    </source>
</evidence>
<dbReference type="NCBIfam" id="TIGR00747">
    <property type="entry name" value="fabH"/>
    <property type="match status" value="1"/>
</dbReference>
<dbReference type="Pfam" id="PF08541">
    <property type="entry name" value="ACP_syn_III_C"/>
    <property type="match status" value="1"/>
</dbReference>
<feature type="region of interest" description="ACP-binding" evidence="9">
    <location>
        <begin position="259"/>
        <end position="263"/>
    </location>
</feature>
<dbReference type="Pfam" id="PF08545">
    <property type="entry name" value="ACP_syn_III"/>
    <property type="match status" value="1"/>
</dbReference>
<feature type="domain" description="Beta-ketoacyl-[acyl-carrier-protein] synthase III N-terminal" evidence="11">
    <location>
        <begin position="116"/>
        <end position="193"/>
    </location>
</feature>
<keyword evidence="6 9" id="KW-0443">Lipid metabolism</keyword>
<dbReference type="GO" id="GO:0005737">
    <property type="term" value="C:cytoplasm"/>
    <property type="evidence" value="ECO:0007669"/>
    <property type="project" value="UniProtKB-SubCell"/>
</dbReference>
<evidence type="ECO:0000256" key="8">
    <source>
        <dbReference type="ARBA" id="ARBA00023315"/>
    </source>
</evidence>
<keyword evidence="3 9" id="KW-0444">Lipid biosynthesis</keyword>
<reference evidence="12 13" key="1">
    <citation type="submission" date="2019-07" db="EMBL/GenBank/DDBJ databases">
        <title>Tomitella cavernea sp. nov., an actinomycete isolated from soil.</title>
        <authorList>
            <person name="Cheng J."/>
        </authorList>
    </citation>
    <scope>NUCLEOTIDE SEQUENCE [LARGE SCALE GENOMIC DNA]</scope>
    <source>
        <strain evidence="12 13">HY188</strain>
    </source>
</reference>
<dbReference type="OrthoDB" id="9815506at2"/>
<evidence type="ECO:0000256" key="6">
    <source>
        <dbReference type="ARBA" id="ARBA00023098"/>
    </source>
</evidence>
<keyword evidence="9" id="KW-0511">Multifunctional enzyme</keyword>
<feature type="active site" evidence="9">
    <location>
        <position position="122"/>
    </location>
</feature>
<accession>A0A516WZN0</accession>
<dbReference type="PANTHER" id="PTHR34069:SF2">
    <property type="entry name" value="BETA-KETOACYL-[ACYL-CARRIER-PROTEIN] SYNTHASE III"/>
    <property type="match status" value="1"/>
</dbReference>
<evidence type="ECO:0000256" key="3">
    <source>
        <dbReference type="ARBA" id="ARBA00022516"/>
    </source>
</evidence>
<evidence type="ECO:0000256" key="5">
    <source>
        <dbReference type="ARBA" id="ARBA00022832"/>
    </source>
</evidence>
<protein>
    <recommendedName>
        <fullName evidence="9">Beta-ketoacyl-[acyl-carrier-protein] synthase III</fullName>
        <shortName evidence="9">Beta-ketoacyl-ACP synthase III</shortName>
        <shortName evidence="9">KAS III</shortName>
        <ecNumber evidence="9">2.3.1.180</ecNumber>
    </recommendedName>
    <alternativeName>
        <fullName evidence="9">3-oxoacyl-[acyl-carrier-protein] synthase 3</fullName>
    </alternativeName>
    <alternativeName>
        <fullName evidence="9">3-oxoacyl-[acyl-carrier-protein] synthase III</fullName>
    </alternativeName>
</protein>
<dbReference type="EMBL" id="CP041765">
    <property type="protein sequence ID" value="QDQ96314.1"/>
    <property type="molecule type" value="Genomic_DNA"/>
</dbReference>
<dbReference type="GO" id="GO:0006633">
    <property type="term" value="P:fatty acid biosynthetic process"/>
    <property type="evidence" value="ECO:0007669"/>
    <property type="project" value="UniProtKB-UniRule"/>
</dbReference>
<dbReference type="UniPathway" id="UPA00094"/>
<keyword evidence="5 9" id="KW-0276">Fatty acid metabolism</keyword>
<evidence type="ECO:0000256" key="7">
    <source>
        <dbReference type="ARBA" id="ARBA00023160"/>
    </source>
</evidence>
<feature type="active site" evidence="9">
    <location>
        <position position="289"/>
    </location>
</feature>
<comment type="pathway">
    <text evidence="9">Lipid metabolism; fatty acid biosynthesis.</text>
</comment>
<proteinExistence type="inferred from homology"/>
<dbReference type="GO" id="GO:0044550">
    <property type="term" value="P:secondary metabolite biosynthetic process"/>
    <property type="evidence" value="ECO:0007669"/>
    <property type="project" value="TreeGrafter"/>
</dbReference>
<dbReference type="InterPro" id="IPR016039">
    <property type="entry name" value="Thiolase-like"/>
</dbReference>
<evidence type="ECO:0000256" key="9">
    <source>
        <dbReference type="HAMAP-Rule" id="MF_01815"/>
    </source>
</evidence>
<dbReference type="PANTHER" id="PTHR34069">
    <property type="entry name" value="3-OXOACYL-[ACYL-CARRIER-PROTEIN] SYNTHASE 3"/>
    <property type="match status" value="1"/>
</dbReference>
<comment type="function">
    <text evidence="9">Catalyzes the condensation reaction of fatty acid synthesis by the addition to an acyl acceptor of two carbons from malonyl-ACP. Catalyzes the first condensation reaction which initiates fatty acid synthesis and may therefore play a role in governing the total rate of fatty acid production. Possesses both acetoacetyl-ACP synthase and acetyl transacylase activities. Its substrate specificity determines the biosynthesis of branched-chain and/or straight-chain of fatty acids.</text>
</comment>
<dbReference type="GO" id="GO:0004315">
    <property type="term" value="F:3-oxoacyl-[acyl-carrier-protein] synthase activity"/>
    <property type="evidence" value="ECO:0007669"/>
    <property type="project" value="InterPro"/>
</dbReference>
<evidence type="ECO:0000259" key="11">
    <source>
        <dbReference type="Pfam" id="PF08545"/>
    </source>
</evidence>
<comment type="subunit">
    <text evidence="9">Homodimer.</text>
</comment>
<dbReference type="NCBIfam" id="NF006829">
    <property type="entry name" value="PRK09352.1"/>
    <property type="match status" value="1"/>
</dbReference>
<evidence type="ECO:0000256" key="2">
    <source>
        <dbReference type="ARBA" id="ARBA00022490"/>
    </source>
</evidence>
<dbReference type="EC" id="2.3.1.180" evidence="9"/>
<comment type="similarity">
    <text evidence="1 9">Belongs to the thiolase-like superfamily. FabH family.</text>
</comment>
<keyword evidence="13" id="KW-1185">Reference proteome</keyword>
<dbReference type="RefSeq" id="WP_143905873.1">
    <property type="nucleotide sequence ID" value="NZ_CP041765.1"/>
</dbReference>
<dbReference type="GO" id="GO:0033818">
    <property type="term" value="F:beta-ketoacyl-acyl-carrier-protein synthase III activity"/>
    <property type="evidence" value="ECO:0007669"/>
    <property type="project" value="UniProtKB-UniRule"/>
</dbReference>
<keyword evidence="4 9" id="KW-0808">Transferase</keyword>
<comment type="catalytic activity">
    <reaction evidence="9">
        <text>malonyl-[ACP] + acetyl-CoA + H(+) = 3-oxobutanoyl-[ACP] + CO2 + CoA</text>
        <dbReference type="Rhea" id="RHEA:12080"/>
        <dbReference type="Rhea" id="RHEA-COMP:9623"/>
        <dbReference type="Rhea" id="RHEA-COMP:9625"/>
        <dbReference type="ChEBI" id="CHEBI:15378"/>
        <dbReference type="ChEBI" id="CHEBI:16526"/>
        <dbReference type="ChEBI" id="CHEBI:57287"/>
        <dbReference type="ChEBI" id="CHEBI:57288"/>
        <dbReference type="ChEBI" id="CHEBI:78449"/>
        <dbReference type="ChEBI" id="CHEBI:78450"/>
        <dbReference type="EC" id="2.3.1.180"/>
    </reaction>
</comment>
<evidence type="ECO:0000256" key="4">
    <source>
        <dbReference type="ARBA" id="ARBA00022679"/>
    </source>
</evidence>
<dbReference type="Proteomes" id="UP000317344">
    <property type="component" value="Chromosome"/>
</dbReference>
<organism evidence="12 13">
    <name type="scientific">Tomitella fengzijianii</name>
    <dbReference type="NCBI Taxonomy" id="2597660"/>
    <lineage>
        <taxon>Bacteria</taxon>
        <taxon>Bacillati</taxon>
        <taxon>Actinomycetota</taxon>
        <taxon>Actinomycetes</taxon>
        <taxon>Mycobacteriales</taxon>
        <taxon>Tomitella</taxon>
    </lineage>
</organism>
<keyword evidence="8 9" id="KW-0012">Acyltransferase</keyword>
<dbReference type="InterPro" id="IPR013751">
    <property type="entry name" value="ACP_syn_III_N"/>
</dbReference>